<organism evidence="2 3">
    <name type="scientific">Streptomyces actinomycinicus</name>
    <dbReference type="NCBI Taxonomy" id="1695166"/>
    <lineage>
        <taxon>Bacteria</taxon>
        <taxon>Bacillati</taxon>
        <taxon>Actinomycetota</taxon>
        <taxon>Actinomycetes</taxon>
        <taxon>Kitasatosporales</taxon>
        <taxon>Streptomycetaceae</taxon>
        <taxon>Streptomyces</taxon>
    </lineage>
</organism>
<protein>
    <submittedName>
        <fullName evidence="2">Uncharacterized protein</fullName>
    </submittedName>
</protein>
<keyword evidence="3" id="KW-1185">Reference proteome</keyword>
<proteinExistence type="predicted"/>
<reference evidence="2" key="1">
    <citation type="submission" date="2021-01" db="EMBL/GenBank/DDBJ databases">
        <title>WGS of actinomycetes isolated from Thailand.</title>
        <authorList>
            <person name="Thawai C."/>
        </authorList>
    </citation>
    <scope>NUCLEOTIDE SEQUENCE</scope>
    <source>
        <strain evidence="2">RCU-197</strain>
    </source>
</reference>
<feature type="compositionally biased region" description="Basic and acidic residues" evidence="1">
    <location>
        <begin position="210"/>
        <end position="221"/>
    </location>
</feature>
<sequence length="230" mass="24131">MSKGLLSVATGNTPGVRGALVDQLLGLAPDATVLAVSIHTQDTGYPIVQRCRSDTATPLPRRALQGATGDPVVILRQDLLSLRRTSGPAHVVLALPDSVDVLALLVELWRPRMSSGSLGEYYDPAPVVVGIDTESFMADIGCVHGTERLWSGGDQGESVTAAEAAARQAEVADAPIVPRPASPAYGTGGVELFRQLNGHALMPTPVGAERAADDRAVREPGKLWARRSTT</sequence>
<name>A0A937EP53_9ACTN</name>
<dbReference type="RefSeq" id="WP_201843012.1">
    <property type="nucleotide sequence ID" value="NZ_JAERRK010000023.1"/>
</dbReference>
<evidence type="ECO:0000256" key="1">
    <source>
        <dbReference type="SAM" id="MobiDB-lite"/>
    </source>
</evidence>
<evidence type="ECO:0000313" key="2">
    <source>
        <dbReference type="EMBL" id="MBL1086511.1"/>
    </source>
</evidence>
<dbReference type="AlphaFoldDB" id="A0A937EP53"/>
<comment type="caution">
    <text evidence="2">The sequence shown here is derived from an EMBL/GenBank/DDBJ whole genome shotgun (WGS) entry which is preliminary data.</text>
</comment>
<dbReference type="Proteomes" id="UP000661858">
    <property type="component" value="Unassembled WGS sequence"/>
</dbReference>
<gene>
    <name evidence="2" type="ORF">JK359_31905</name>
</gene>
<accession>A0A937EP53</accession>
<evidence type="ECO:0000313" key="3">
    <source>
        <dbReference type="Proteomes" id="UP000661858"/>
    </source>
</evidence>
<feature type="region of interest" description="Disordered" evidence="1">
    <location>
        <begin position="205"/>
        <end position="230"/>
    </location>
</feature>
<dbReference type="EMBL" id="JAERRK010000023">
    <property type="protein sequence ID" value="MBL1086511.1"/>
    <property type="molecule type" value="Genomic_DNA"/>
</dbReference>